<feature type="transmembrane region" description="Helical" evidence="1">
    <location>
        <begin position="54"/>
        <end position="75"/>
    </location>
</feature>
<evidence type="ECO:0000259" key="2">
    <source>
        <dbReference type="Pfam" id="PF13559"/>
    </source>
</evidence>
<sequence length="203" mass="22318">MVSRDEGARIAWDELSDPVYGEAQPSLLERLLQWFDDRLEDLLGRAEAALPGGWWTLGALLVVLALLVAALIWYLRPGRVSRRAAPLDSSAEMTADDHRGLAERHAARGAYAEAIRERLRAVVRDLEDRAVISPRLGRTATELAAEASAVLPERRAELHRAAALFNDVWYGDREATSEGYGLLCALDDALRSAVPSTPAEPPR</sequence>
<dbReference type="InterPro" id="IPR025403">
    <property type="entry name" value="TgpA-like_C"/>
</dbReference>
<dbReference type="EMBL" id="CP063196">
    <property type="protein sequence ID" value="UOE22072.1"/>
    <property type="molecule type" value="Genomic_DNA"/>
</dbReference>
<keyword evidence="1" id="KW-1133">Transmembrane helix</keyword>
<keyword evidence="1" id="KW-0812">Transmembrane</keyword>
<dbReference type="Pfam" id="PF13559">
    <property type="entry name" value="DUF4129"/>
    <property type="match status" value="1"/>
</dbReference>
<proteinExistence type="predicted"/>
<dbReference type="RefSeq" id="WP_068692329.1">
    <property type="nucleotide sequence ID" value="NZ_CP063196.1"/>
</dbReference>
<dbReference type="AlphaFoldDB" id="A0AA97M1B2"/>
<dbReference type="Proteomes" id="UP000265719">
    <property type="component" value="Chromosome"/>
</dbReference>
<evidence type="ECO:0000256" key="1">
    <source>
        <dbReference type="SAM" id="Phobius"/>
    </source>
</evidence>
<keyword evidence="4" id="KW-1185">Reference proteome</keyword>
<evidence type="ECO:0000313" key="4">
    <source>
        <dbReference type="Proteomes" id="UP000265719"/>
    </source>
</evidence>
<dbReference type="KEGG" id="thao:NI17_015305"/>
<keyword evidence="1" id="KW-0472">Membrane</keyword>
<accession>A0AA97M1B2</accession>
<reference evidence="3" key="1">
    <citation type="submission" date="2020-10" db="EMBL/GenBank/DDBJ databases">
        <title>De novo genome project of the cellulose decomposer Thermobifida halotolerans type strain.</title>
        <authorList>
            <person name="Nagy I."/>
            <person name="Horvath B."/>
            <person name="Kukolya J."/>
            <person name="Nagy I."/>
            <person name="Orsini M."/>
        </authorList>
    </citation>
    <scope>NUCLEOTIDE SEQUENCE</scope>
    <source>
        <strain evidence="3">DSM 44931</strain>
    </source>
</reference>
<name>A0AA97M1B2_9ACTN</name>
<gene>
    <name evidence="3" type="ORF">NI17_015305</name>
</gene>
<evidence type="ECO:0000313" key="3">
    <source>
        <dbReference type="EMBL" id="UOE22072.1"/>
    </source>
</evidence>
<organism evidence="3 4">
    <name type="scientific">Thermobifida halotolerans</name>
    <dbReference type="NCBI Taxonomy" id="483545"/>
    <lineage>
        <taxon>Bacteria</taxon>
        <taxon>Bacillati</taxon>
        <taxon>Actinomycetota</taxon>
        <taxon>Actinomycetes</taxon>
        <taxon>Streptosporangiales</taxon>
        <taxon>Nocardiopsidaceae</taxon>
        <taxon>Thermobifida</taxon>
    </lineage>
</organism>
<feature type="domain" description="Protein-glutamine gamma-glutamyltransferase-like C-terminal" evidence="2">
    <location>
        <begin position="119"/>
        <end position="187"/>
    </location>
</feature>
<protein>
    <submittedName>
        <fullName evidence="3">DUF4129 domain-containing protein</fullName>
    </submittedName>
</protein>